<dbReference type="Pfam" id="PF12766">
    <property type="entry name" value="Pyridox_oxase_2"/>
    <property type="match status" value="1"/>
</dbReference>
<dbReference type="InterPro" id="IPR024624">
    <property type="entry name" value="Pyridox_Oxase_Alr4036_FMN-bd"/>
</dbReference>
<dbReference type="InterPro" id="IPR012349">
    <property type="entry name" value="Split_barrel_FMN-bd"/>
</dbReference>
<dbReference type="Proteomes" id="UP000284706">
    <property type="component" value="Unassembled WGS sequence"/>
</dbReference>
<dbReference type="PANTHER" id="PTHR28243">
    <property type="entry name" value="AGL049CP"/>
    <property type="match status" value="1"/>
</dbReference>
<accession>A0A409XYK2</accession>
<name>A0A409XYK2_9AGAR</name>
<dbReference type="GO" id="GO:0010181">
    <property type="term" value="F:FMN binding"/>
    <property type="evidence" value="ECO:0007669"/>
    <property type="project" value="InterPro"/>
</dbReference>
<dbReference type="Gene3D" id="2.30.110.10">
    <property type="entry name" value="Electron Transport, Fmn-binding Protein, Chain A"/>
    <property type="match status" value="1"/>
</dbReference>
<dbReference type="STRING" id="231916.A0A409XYK2"/>
<comment type="caution">
    <text evidence="3">The sequence shown here is derived from an EMBL/GenBank/DDBJ whole genome shotgun (WGS) entry which is preliminary data.</text>
</comment>
<sequence>MTSAAAASPRWKIIIDKALSQYKNANVFQVATIDNQSPHGTVPRARSQVFRHFLTAPNTPTHPLLISSTDSRTPKVTQLTANPKSEIVWWIEGTQQQFRLLADVYLVPSPNQKELHGEFLRKLQGAGEETGVYHFKLEGESEWEARRVELFRSMSPHMKASWCRPTPGSPLKGGPDEAKQWPTRVDEPDEETMSKEEYEEAKKNWEMALGNFMLFVVDPVEVDFVDLAVKPNRRFLFKKRKEGEGWVWDEEEVVP</sequence>
<dbReference type="OrthoDB" id="434253at2759"/>
<organism evidence="3 4">
    <name type="scientific">Gymnopilus dilepis</name>
    <dbReference type="NCBI Taxonomy" id="231916"/>
    <lineage>
        <taxon>Eukaryota</taxon>
        <taxon>Fungi</taxon>
        <taxon>Dikarya</taxon>
        <taxon>Basidiomycota</taxon>
        <taxon>Agaricomycotina</taxon>
        <taxon>Agaricomycetes</taxon>
        <taxon>Agaricomycetidae</taxon>
        <taxon>Agaricales</taxon>
        <taxon>Agaricineae</taxon>
        <taxon>Hymenogastraceae</taxon>
        <taxon>Gymnopilus</taxon>
    </lineage>
</organism>
<dbReference type="PANTHER" id="PTHR28243:SF1">
    <property type="entry name" value="PYRIDOXAMINE 5'-PHOSPHATE OXIDASE ALR4036 FAMILY FMN-BINDING DOMAIN-CONTAINING PROTEIN"/>
    <property type="match status" value="1"/>
</dbReference>
<proteinExistence type="predicted"/>
<feature type="domain" description="Pyridoxamine 5'-phosphate oxidase Alr4036 family FMN-binding" evidence="2">
    <location>
        <begin position="9"/>
        <end position="102"/>
    </location>
</feature>
<dbReference type="SUPFAM" id="SSF50475">
    <property type="entry name" value="FMN-binding split barrel"/>
    <property type="match status" value="1"/>
</dbReference>
<evidence type="ECO:0000256" key="1">
    <source>
        <dbReference type="SAM" id="MobiDB-lite"/>
    </source>
</evidence>
<feature type="region of interest" description="Disordered" evidence="1">
    <location>
        <begin position="161"/>
        <end position="194"/>
    </location>
</feature>
<gene>
    <name evidence="3" type="ORF">CVT26_015942</name>
</gene>
<dbReference type="AlphaFoldDB" id="A0A409XYK2"/>
<protein>
    <recommendedName>
        <fullName evidence="2">Pyridoxamine 5'-phosphate oxidase Alr4036 family FMN-binding domain-containing protein</fullName>
    </recommendedName>
</protein>
<dbReference type="InParanoid" id="A0A409XYK2"/>
<evidence type="ECO:0000313" key="4">
    <source>
        <dbReference type="Proteomes" id="UP000284706"/>
    </source>
</evidence>
<evidence type="ECO:0000259" key="2">
    <source>
        <dbReference type="Pfam" id="PF12766"/>
    </source>
</evidence>
<evidence type="ECO:0000313" key="3">
    <source>
        <dbReference type="EMBL" id="PPQ95801.1"/>
    </source>
</evidence>
<dbReference type="EMBL" id="NHYE01001412">
    <property type="protein sequence ID" value="PPQ95801.1"/>
    <property type="molecule type" value="Genomic_DNA"/>
</dbReference>
<keyword evidence="4" id="KW-1185">Reference proteome</keyword>
<reference evidence="3 4" key="1">
    <citation type="journal article" date="2018" name="Evol. Lett.">
        <title>Horizontal gene cluster transfer increased hallucinogenic mushroom diversity.</title>
        <authorList>
            <person name="Reynolds H.T."/>
            <person name="Vijayakumar V."/>
            <person name="Gluck-Thaler E."/>
            <person name="Korotkin H.B."/>
            <person name="Matheny P.B."/>
            <person name="Slot J.C."/>
        </authorList>
    </citation>
    <scope>NUCLEOTIDE SEQUENCE [LARGE SCALE GENOMIC DNA]</scope>
    <source>
        <strain evidence="3 4">SRW20</strain>
    </source>
</reference>